<feature type="chain" id="PRO_5046032075" evidence="4">
    <location>
        <begin position="27"/>
        <end position="664"/>
    </location>
</feature>
<dbReference type="EMBL" id="JASSZA010000019">
    <property type="protein sequence ID" value="KAK2087491.1"/>
    <property type="molecule type" value="Genomic_DNA"/>
</dbReference>
<gene>
    <name evidence="5" type="primary">PODNL1</name>
    <name evidence="5" type="ORF">P7K49_033398</name>
</gene>
<dbReference type="InterPro" id="IPR001611">
    <property type="entry name" value="Leu-rich_rpt"/>
</dbReference>
<feature type="signal peptide" evidence="4">
    <location>
        <begin position="1"/>
        <end position="26"/>
    </location>
</feature>
<keyword evidence="1" id="KW-0433">Leucine-rich repeat</keyword>
<evidence type="ECO:0000313" key="6">
    <source>
        <dbReference type="Proteomes" id="UP001266305"/>
    </source>
</evidence>
<dbReference type="SMART" id="SM00364">
    <property type="entry name" value="LRR_BAC"/>
    <property type="match status" value="8"/>
</dbReference>
<dbReference type="Pfam" id="PF13855">
    <property type="entry name" value="LRR_8"/>
    <property type="match status" value="5"/>
</dbReference>
<reference evidence="5 6" key="1">
    <citation type="submission" date="2023-05" db="EMBL/GenBank/DDBJ databases">
        <title>B98-5 Cell Line De Novo Hybrid Assembly: An Optical Mapping Approach.</title>
        <authorList>
            <person name="Kananen K."/>
            <person name="Auerbach J.A."/>
            <person name="Kautto E."/>
            <person name="Blachly J.S."/>
        </authorList>
    </citation>
    <scope>NUCLEOTIDE SEQUENCE [LARGE SCALE GENOMIC DNA]</scope>
    <source>
        <strain evidence="5">B95-8</strain>
        <tissue evidence="5">Cell line</tissue>
    </source>
</reference>
<dbReference type="SUPFAM" id="SSF52058">
    <property type="entry name" value="L domain-like"/>
    <property type="match status" value="2"/>
</dbReference>
<comment type="caution">
    <text evidence="5">The sequence shown here is derived from an EMBL/GenBank/DDBJ whole genome shotgun (WGS) entry which is preliminary data.</text>
</comment>
<keyword evidence="4" id="KW-0732">Signal</keyword>
<dbReference type="PRINTS" id="PR00019">
    <property type="entry name" value="LEURICHRPT"/>
</dbReference>
<evidence type="ECO:0000256" key="2">
    <source>
        <dbReference type="ARBA" id="ARBA00022737"/>
    </source>
</evidence>
<evidence type="ECO:0000313" key="5">
    <source>
        <dbReference type="EMBL" id="KAK2087491.1"/>
    </source>
</evidence>
<dbReference type="PANTHER" id="PTHR45712:SF5">
    <property type="entry name" value="PODOCAN-LIKE PROTEIN 1"/>
    <property type="match status" value="1"/>
</dbReference>
<dbReference type="InterPro" id="IPR032675">
    <property type="entry name" value="LRR_dom_sf"/>
</dbReference>
<accession>A0ABQ9TRT7</accession>
<name>A0ABQ9TRT7_SAGOE</name>
<feature type="region of interest" description="Disordered" evidence="3">
    <location>
        <begin position="158"/>
        <end position="201"/>
    </location>
</feature>
<dbReference type="PANTHER" id="PTHR45712">
    <property type="entry name" value="AGAP008170-PA"/>
    <property type="match status" value="1"/>
</dbReference>
<dbReference type="SMART" id="SM00369">
    <property type="entry name" value="LRR_TYP"/>
    <property type="match status" value="15"/>
</dbReference>
<dbReference type="Proteomes" id="UP001266305">
    <property type="component" value="Unassembled WGS sequence"/>
</dbReference>
<keyword evidence="2" id="KW-0677">Repeat</keyword>
<dbReference type="Gene3D" id="3.80.10.10">
    <property type="entry name" value="Ribonuclease Inhibitor"/>
    <property type="match status" value="4"/>
</dbReference>
<proteinExistence type="predicted"/>
<dbReference type="InterPro" id="IPR003591">
    <property type="entry name" value="Leu-rich_rpt_typical-subtyp"/>
</dbReference>
<evidence type="ECO:0000256" key="4">
    <source>
        <dbReference type="SAM" id="SignalP"/>
    </source>
</evidence>
<sequence>MATLPPPQWPSLLLLLLLPSPLPVSGMDDAAFPHLGESSQPPTRACPPRCSCPRADTVDCDGLDLRVFPDNITRAAQHLSLQNNQLQELPYNELSRLSGLRTLNLHNNLISSEGEGAERGSPSGAVGPTDSGLRRYPLPPPHLRAALWHFPELPFAEQDGNSGAGFPAQSCGAAGSPDSPSTQDQARGPFTAPNPPGLPDEAFESLTQLQHIYVAQNKLSVAPQFLPRSLRVADLAANQVMEIFPLTFGEKPALRSVYLHNNQLSNAGLPPDAFRGSEAITTLSLSNNRLSYLPPSLPPSLERLHLQNNLISKVPRGALSRQTQLRELYLQHNQLTDSGLDATTFSKLHSLEYLDLSHNQLTTVPAGLPRTLAILHLGRNRIRQVEAARLHWGRGLRYLLLQHNQLGSSGLPAGALRPLRGLHTLHLYGNGLDRVPPALPRRLRALVLPHNRVAALGPRDLAATPGLAELNLAYNCLASARVHRRAFRRLRTLRSLDLAGNQLTRLPMGLPTRLRTLRLQRNQLRMLEPEPLARLDQLRDLNLAHNRLRVGDIGPGTWHELQALQVLDLSHNELSFVPPDLPEALEELHLEGNRISHVGPEAFLSTPCLRALFLRANRLHMTSISAEAFLGLPNLRVVDTAGNPEQVLIRLPPTTPRGPRAGGP</sequence>
<organism evidence="5 6">
    <name type="scientific">Saguinus oedipus</name>
    <name type="common">Cotton-top tamarin</name>
    <name type="synonym">Oedipomidas oedipus</name>
    <dbReference type="NCBI Taxonomy" id="9490"/>
    <lineage>
        <taxon>Eukaryota</taxon>
        <taxon>Metazoa</taxon>
        <taxon>Chordata</taxon>
        <taxon>Craniata</taxon>
        <taxon>Vertebrata</taxon>
        <taxon>Euteleostomi</taxon>
        <taxon>Mammalia</taxon>
        <taxon>Eutheria</taxon>
        <taxon>Euarchontoglires</taxon>
        <taxon>Primates</taxon>
        <taxon>Haplorrhini</taxon>
        <taxon>Platyrrhini</taxon>
        <taxon>Cebidae</taxon>
        <taxon>Callitrichinae</taxon>
        <taxon>Saguinus</taxon>
    </lineage>
</organism>
<keyword evidence="6" id="KW-1185">Reference proteome</keyword>
<dbReference type="PROSITE" id="PS51450">
    <property type="entry name" value="LRR"/>
    <property type="match status" value="2"/>
</dbReference>
<dbReference type="SMART" id="SM00365">
    <property type="entry name" value="LRR_SD22"/>
    <property type="match status" value="5"/>
</dbReference>
<evidence type="ECO:0000256" key="3">
    <source>
        <dbReference type="SAM" id="MobiDB-lite"/>
    </source>
</evidence>
<protein>
    <submittedName>
        <fullName evidence="5">Podocan-like protein 1</fullName>
    </submittedName>
</protein>
<dbReference type="InterPro" id="IPR050333">
    <property type="entry name" value="SLRP"/>
</dbReference>
<evidence type="ECO:0000256" key="1">
    <source>
        <dbReference type="ARBA" id="ARBA00022614"/>
    </source>
</evidence>
<feature type="region of interest" description="Disordered" evidence="3">
    <location>
        <begin position="112"/>
        <end position="138"/>
    </location>
</feature>